<keyword evidence="2" id="KW-1185">Reference proteome</keyword>
<organism evidence="1 2">
    <name type="scientific">Variovorax terrae</name>
    <dbReference type="NCBI Taxonomy" id="2923278"/>
    <lineage>
        <taxon>Bacteria</taxon>
        <taxon>Pseudomonadati</taxon>
        <taxon>Pseudomonadota</taxon>
        <taxon>Betaproteobacteria</taxon>
        <taxon>Burkholderiales</taxon>
        <taxon>Comamonadaceae</taxon>
        <taxon>Variovorax</taxon>
    </lineage>
</organism>
<dbReference type="EMBL" id="JALGBI010000001">
    <property type="protein sequence ID" value="MCJ0763478.1"/>
    <property type="molecule type" value="Genomic_DNA"/>
</dbReference>
<dbReference type="Proteomes" id="UP001139447">
    <property type="component" value="Unassembled WGS sequence"/>
</dbReference>
<protein>
    <recommendedName>
        <fullName evidence="3">DUF2783 domain-containing protein</fullName>
    </recommendedName>
</protein>
<gene>
    <name evidence="1" type="ORF">MMF98_09675</name>
</gene>
<dbReference type="AlphaFoldDB" id="A0A9X1VZT3"/>
<evidence type="ECO:0008006" key="3">
    <source>
        <dbReference type="Google" id="ProtNLM"/>
    </source>
</evidence>
<name>A0A9X1VZT3_9BURK</name>
<proteinExistence type="predicted"/>
<accession>A0A9X1VZT3</accession>
<evidence type="ECO:0000313" key="2">
    <source>
        <dbReference type="Proteomes" id="UP001139447"/>
    </source>
</evidence>
<sequence>MTDHDLDRCYTALCETLAQVGPAQAPLFLSMACLSLMSRFERAEEVLPLLAHAHRQCAAEGAADGPPVR</sequence>
<dbReference type="RefSeq" id="WP_243306068.1">
    <property type="nucleotide sequence ID" value="NZ_JALGBI010000001.1"/>
</dbReference>
<reference evidence="1" key="1">
    <citation type="submission" date="2022-03" db="EMBL/GenBank/DDBJ databases">
        <authorList>
            <person name="Woo C.Y."/>
        </authorList>
    </citation>
    <scope>NUCLEOTIDE SEQUENCE</scope>
    <source>
        <strain evidence="1">CYS-02</strain>
    </source>
</reference>
<evidence type="ECO:0000313" key="1">
    <source>
        <dbReference type="EMBL" id="MCJ0763478.1"/>
    </source>
</evidence>
<comment type="caution">
    <text evidence="1">The sequence shown here is derived from an EMBL/GenBank/DDBJ whole genome shotgun (WGS) entry which is preliminary data.</text>
</comment>